<feature type="transmembrane region" description="Helical" evidence="6">
    <location>
        <begin position="244"/>
        <end position="265"/>
    </location>
</feature>
<dbReference type="GO" id="GO:0005886">
    <property type="term" value="C:plasma membrane"/>
    <property type="evidence" value="ECO:0007669"/>
    <property type="project" value="UniProtKB-SubCell"/>
</dbReference>
<dbReference type="RefSeq" id="WP_117001201.1">
    <property type="nucleotide sequence ID" value="NZ_BMJS01000001.1"/>
</dbReference>
<dbReference type="EMBL" id="BMJS01000001">
    <property type="protein sequence ID" value="GGF88294.1"/>
    <property type="molecule type" value="Genomic_DNA"/>
</dbReference>
<evidence type="ECO:0000313" key="9">
    <source>
        <dbReference type="Proteomes" id="UP000636949"/>
    </source>
</evidence>
<dbReference type="Pfam" id="PF07690">
    <property type="entry name" value="MFS_1"/>
    <property type="match status" value="1"/>
</dbReference>
<sequence length="416" mass="45698">MFKSVLLFILAALFLFFEMALQVSPGIMTENLMSSLHIDIFWLGVTSGAYFITYTLMQIPAGLIYDRFSARNVIMLPLLICIIGGFLFGLAPNFYLAACARIFMGFGSAFAFIGVLVVASHVFSKRYFTLIAGITQMLAALGAMCGALPLIPLIDHFGWRATMMIISSFGLILLIIMFFYLKLPNKHLTTKPVTSSWLAFKSVARQSQTWMIAIYACLLWMPMAVVASLYGIPFVEQYFNVPFSVAATIVTFMWIGIAIGSPLFGFLADKTEHIKRVLVLCAVIGTVAFGFITLTPINSVTILVILFFAAGAACAGQALSFSLVSRNNKLEHRATAIGFNNMAVVISGFIFQPFVGYVIRESQSQLTTNYLYNGSSYHNGMIVVLFGYLIASIAVIFLIKVPHSNSSNNDIAMLKS</sequence>
<dbReference type="PANTHER" id="PTHR43124:SF3">
    <property type="entry name" value="CHLORAMPHENICOL EFFLUX PUMP RV0191"/>
    <property type="match status" value="1"/>
</dbReference>
<feature type="transmembrane region" description="Helical" evidence="6">
    <location>
        <begin position="210"/>
        <end position="232"/>
    </location>
</feature>
<keyword evidence="5 6" id="KW-0472">Membrane</keyword>
<evidence type="ECO:0000256" key="5">
    <source>
        <dbReference type="ARBA" id="ARBA00023136"/>
    </source>
</evidence>
<organism evidence="8 9">
    <name type="scientific">Cysteiniphilum litorale</name>
    <dbReference type="NCBI Taxonomy" id="2056700"/>
    <lineage>
        <taxon>Bacteria</taxon>
        <taxon>Pseudomonadati</taxon>
        <taxon>Pseudomonadota</taxon>
        <taxon>Gammaproteobacteria</taxon>
        <taxon>Thiotrichales</taxon>
        <taxon>Fastidiosibacteraceae</taxon>
        <taxon>Cysteiniphilum</taxon>
    </lineage>
</organism>
<dbReference type="SUPFAM" id="SSF103473">
    <property type="entry name" value="MFS general substrate transporter"/>
    <property type="match status" value="1"/>
</dbReference>
<dbReference type="Proteomes" id="UP000636949">
    <property type="component" value="Unassembled WGS sequence"/>
</dbReference>
<dbReference type="InterPro" id="IPR036259">
    <property type="entry name" value="MFS_trans_sf"/>
</dbReference>
<feature type="transmembrane region" description="Helical" evidence="6">
    <location>
        <begin position="300"/>
        <end position="324"/>
    </location>
</feature>
<dbReference type="Gene3D" id="1.20.1250.20">
    <property type="entry name" value="MFS general substrate transporter like domains"/>
    <property type="match status" value="2"/>
</dbReference>
<feature type="transmembrane region" description="Helical" evidence="6">
    <location>
        <begin position="277"/>
        <end position="294"/>
    </location>
</feature>
<feature type="transmembrane region" description="Helical" evidence="6">
    <location>
        <begin position="336"/>
        <end position="359"/>
    </location>
</feature>
<dbReference type="PROSITE" id="PS50850">
    <property type="entry name" value="MFS"/>
    <property type="match status" value="1"/>
</dbReference>
<keyword evidence="2" id="KW-1003">Cell membrane</keyword>
<evidence type="ECO:0000313" key="8">
    <source>
        <dbReference type="EMBL" id="GGF88294.1"/>
    </source>
</evidence>
<comment type="subcellular location">
    <subcellularLocation>
        <location evidence="1">Cell membrane</location>
        <topology evidence="1">Multi-pass membrane protein</topology>
    </subcellularLocation>
</comment>
<keyword evidence="3 6" id="KW-0812">Transmembrane</keyword>
<feature type="transmembrane region" description="Helical" evidence="6">
    <location>
        <begin position="157"/>
        <end position="181"/>
    </location>
</feature>
<evidence type="ECO:0000256" key="3">
    <source>
        <dbReference type="ARBA" id="ARBA00022692"/>
    </source>
</evidence>
<proteinExistence type="predicted"/>
<feature type="transmembrane region" description="Helical" evidence="6">
    <location>
        <begin position="379"/>
        <end position="399"/>
    </location>
</feature>
<evidence type="ECO:0000256" key="4">
    <source>
        <dbReference type="ARBA" id="ARBA00022989"/>
    </source>
</evidence>
<feature type="transmembrane region" description="Helical" evidence="6">
    <location>
        <begin position="130"/>
        <end position="151"/>
    </location>
</feature>
<comment type="caution">
    <text evidence="8">The sequence shown here is derived from an EMBL/GenBank/DDBJ whole genome shotgun (WGS) entry which is preliminary data.</text>
</comment>
<dbReference type="GO" id="GO:0022857">
    <property type="term" value="F:transmembrane transporter activity"/>
    <property type="evidence" value="ECO:0007669"/>
    <property type="project" value="InterPro"/>
</dbReference>
<protein>
    <submittedName>
        <fullName evidence="8">MFS transporter</fullName>
    </submittedName>
</protein>
<dbReference type="AlphaFoldDB" id="A0A8J2Z2G8"/>
<dbReference type="InterPro" id="IPR011701">
    <property type="entry name" value="MFS"/>
</dbReference>
<keyword evidence="4 6" id="KW-1133">Transmembrane helix</keyword>
<dbReference type="PANTHER" id="PTHR43124">
    <property type="entry name" value="PURINE EFFLUX PUMP PBUE"/>
    <property type="match status" value="1"/>
</dbReference>
<evidence type="ECO:0000256" key="2">
    <source>
        <dbReference type="ARBA" id="ARBA00022475"/>
    </source>
</evidence>
<keyword evidence="9" id="KW-1185">Reference proteome</keyword>
<evidence type="ECO:0000259" key="7">
    <source>
        <dbReference type="PROSITE" id="PS50850"/>
    </source>
</evidence>
<name>A0A8J2Z2G8_9GAMM</name>
<feature type="transmembrane region" description="Helical" evidence="6">
    <location>
        <begin position="102"/>
        <end position="123"/>
    </location>
</feature>
<dbReference type="InterPro" id="IPR020846">
    <property type="entry name" value="MFS_dom"/>
</dbReference>
<feature type="transmembrane region" description="Helical" evidence="6">
    <location>
        <begin position="73"/>
        <end position="96"/>
    </location>
</feature>
<reference evidence="8" key="2">
    <citation type="submission" date="2020-09" db="EMBL/GenBank/DDBJ databases">
        <authorList>
            <person name="Sun Q."/>
            <person name="Zhou Y."/>
        </authorList>
    </citation>
    <scope>NUCLEOTIDE SEQUENCE</scope>
    <source>
        <strain evidence="8">CGMCC 1.15758</strain>
    </source>
</reference>
<reference evidence="8" key="1">
    <citation type="journal article" date="2014" name="Int. J. Syst. Evol. Microbiol.">
        <title>Complete genome sequence of Corynebacterium casei LMG S-19264T (=DSM 44701T), isolated from a smear-ripened cheese.</title>
        <authorList>
            <consortium name="US DOE Joint Genome Institute (JGI-PGF)"/>
            <person name="Walter F."/>
            <person name="Albersmeier A."/>
            <person name="Kalinowski J."/>
            <person name="Ruckert C."/>
        </authorList>
    </citation>
    <scope>NUCLEOTIDE SEQUENCE</scope>
    <source>
        <strain evidence="8">CGMCC 1.15758</strain>
    </source>
</reference>
<feature type="transmembrane region" description="Helical" evidence="6">
    <location>
        <begin position="41"/>
        <end position="61"/>
    </location>
</feature>
<dbReference type="OrthoDB" id="5620971at2"/>
<evidence type="ECO:0000256" key="1">
    <source>
        <dbReference type="ARBA" id="ARBA00004651"/>
    </source>
</evidence>
<feature type="domain" description="Major facilitator superfamily (MFS) profile" evidence="7">
    <location>
        <begin position="4"/>
        <end position="405"/>
    </location>
</feature>
<gene>
    <name evidence="8" type="ORF">GCM10010995_01960</name>
</gene>
<evidence type="ECO:0000256" key="6">
    <source>
        <dbReference type="SAM" id="Phobius"/>
    </source>
</evidence>
<dbReference type="InterPro" id="IPR050189">
    <property type="entry name" value="MFS_Efflux_Transporters"/>
</dbReference>
<accession>A0A8J2Z2G8</accession>